<proteinExistence type="predicted"/>
<evidence type="ECO:0000313" key="2">
    <source>
        <dbReference type="Proteomes" id="UP000228502"/>
    </source>
</evidence>
<evidence type="ECO:0000313" key="1">
    <source>
        <dbReference type="EMBL" id="PIH08907.1"/>
    </source>
</evidence>
<feature type="non-terminal residue" evidence="1">
    <location>
        <position position="1"/>
    </location>
</feature>
<protein>
    <submittedName>
        <fullName evidence="1">Abortive phage resistance protein</fullName>
    </submittedName>
</protein>
<name>A0AAE5QWA0_STAEP</name>
<organism evidence="1 2">
    <name type="scientific">Staphylococcus epidermidis</name>
    <dbReference type="NCBI Taxonomy" id="1282"/>
    <lineage>
        <taxon>Bacteria</taxon>
        <taxon>Bacillati</taxon>
        <taxon>Bacillota</taxon>
        <taxon>Bacilli</taxon>
        <taxon>Bacillales</taxon>
        <taxon>Staphylococcaceae</taxon>
        <taxon>Staphylococcus</taxon>
    </lineage>
</organism>
<dbReference type="AlphaFoldDB" id="A0AAE5QWA0"/>
<gene>
    <name evidence="1" type="ORF">CTJ08_13940</name>
</gene>
<dbReference type="Proteomes" id="UP000228502">
    <property type="component" value="Unassembled WGS sequence"/>
</dbReference>
<comment type="caution">
    <text evidence="1">The sequence shown here is derived from an EMBL/GenBank/DDBJ whole genome shotgun (WGS) entry which is preliminary data.</text>
</comment>
<sequence length="44" mass="5127">HKLQNTHSLYNQYLLGNFGGIPFVEYFDADYFKNIAGEVTDEKE</sequence>
<reference evidence="1 2" key="1">
    <citation type="submission" date="2017-10" db="EMBL/GenBank/DDBJ databases">
        <title>genome sequences of Staph epi in chlorhexidine trial.</title>
        <authorList>
            <person name="Greninger A.L."/>
            <person name="Addetia A."/>
            <person name="Qin X."/>
            <person name="Zerr D."/>
        </authorList>
    </citation>
    <scope>NUCLEOTIDE SEQUENCE [LARGE SCALE GENOMIC DNA]</scope>
    <source>
        <strain evidence="1 2">SCH-17</strain>
    </source>
</reference>
<dbReference type="EMBL" id="PEJG01000152">
    <property type="protein sequence ID" value="PIH08907.1"/>
    <property type="molecule type" value="Genomic_DNA"/>
</dbReference>
<accession>A0AAE5QWA0</accession>